<sequence>MQGGRGTAWPDGRADEQPPVAEQGEASVDPTGDRAVDEVLTRLTDVTELGLHEQLAVFDAVHTALQDRLADAEG</sequence>
<comment type="caution">
    <text evidence="2">The sequence shown here is derived from an EMBL/GenBank/DDBJ whole genome shotgun (WGS) entry which is preliminary data.</text>
</comment>
<evidence type="ECO:0000313" key="3">
    <source>
        <dbReference type="Proteomes" id="UP000321723"/>
    </source>
</evidence>
<keyword evidence="3" id="KW-1185">Reference proteome</keyword>
<dbReference type="Proteomes" id="UP000321723">
    <property type="component" value="Unassembled WGS sequence"/>
</dbReference>
<accession>A0A511FHX0</accession>
<organism evidence="2 3">
    <name type="scientific">Cellulomonas hominis</name>
    <dbReference type="NCBI Taxonomy" id="156981"/>
    <lineage>
        <taxon>Bacteria</taxon>
        <taxon>Bacillati</taxon>
        <taxon>Actinomycetota</taxon>
        <taxon>Actinomycetes</taxon>
        <taxon>Micrococcales</taxon>
        <taxon>Cellulomonadaceae</taxon>
        <taxon>Cellulomonas</taxon>
    </lineage>
</organism>
<feature type="region of interest" description="Disordered" evidence="1">
    <location>
        <begin position="1"/>
        <end position="35"/>
    </location>
</feature>
<protein>
    <submittedName>
        <fullName evidence="2">Uncharacterized protein</fullName>
    </submittedName>
</protein>
<gene>
    <name evidence="2" type="ORF">CHO01_39610</name>
</gene>
<evidence type="ECO:0000313" key="2">
    <source>
        <dbReference type="EMBL" id="GEL48845.1"/>
    </source>
</evidence>
<evidence type="ECO:0000256" key="1">
    <source>
        <dbReference type="SAM" id="MobiDB-lite"/>
    </source>
</evidence>
<dbReference type="EMBL" id="BJVQ01000119">
    <property type="protein sequence ID" value="GEL48845.1"/>
    <property type="molecule type" value="Genomic_DNA"/>
</dbReference>
<reference evidence="2 3" key="1">
    <citation type="submission" date="2019-07" db="EMBL/GenBank/DDBJ databases">
        <title>Whole genome shotgun sequence of Cellulomonas hominis NBRC 16055.</title>
        <authorList>
            <person name="Hosoyama A."/>
            <person name="Uohara A."/>
            <person name="Ohji S."/>
            <person name="Ichikawa N."/>
        </authorList>
    </citation>
    <scope>NUCLEOTIDE SEQUENCE [LARGE SCALE GENOMIC DNA]</scope>
    <source>
        <strain evidence="2 3">NBRC 16055</strain>
    </source>
</reference>
<proteinExistence type="predicted"/>
<name>A0A511FHX0_9CELL</name>
<dbReference type="AlphaFoldDB" id="A0A511FHX0"/>